<organism evidence="1 2">
    <name type="scientific">Cyphomyrmex costatus</name>
    <dbReference type="NCBI Taxonomy" id="456900"/>
    <lineage>
        <taxon>Eukaryota</taxon>
        <taxon>Metazoa</taxon>
        <taxon>Ecdysozoa</taxon>
        <taxon>Arthropoda</taxon>
        <taxon>Hexapoda</taxon>
        <taxon>Insecta</taxon>
        <taxon>Pterygota</taxon>
        <taxon>Neoptera</taxon>
        <taxon>Endopterygota</taxon>
        <taxon>Hymenoptera</taxon>
        <taxon>Apocrita</taxon>
        <taxon>Aculeata</taxon>
        <taxon>Formicoidea</taxon>
        <taxon>Formicidae</taxon>
        <taxon>Myrmicinae</taxon>
        <taxon>Cyphomyrmex</taxon>
    </lineage>
</organism>
<gene>
    <name evidence="1" type="ORF">ALC62_02403</name>
</gene>
<reference evidence="1 2" key="1">
    <citation type="submission" date="2016-03" db="EMBL/GenBank/DDBJ databases">
        <title>Cyphomyrmex costatus WGS genome.</title>
        <authorList>
            <person name="Nygaard S."/>
            <person name="Hu H."/>
            <person name="Boomsma J."/>
            <person name="Zhang G."/>
        </authorList>
    </citation>
    <scope>NUCLEOTIDE SEQUENCE [LARGE SCALE GENOMIC DNA]</scope>
    <source>
        <strain evidence="1">MS0001</strain>
        <tissue evidence="1">Whole body</tissue>
    </source>
</reference>
<sequence length="27" mass="3410">MFRGFRRTIESRERRTIAAEWREEIRG</sequence>
<protein>
    <submittedName>
        <fullName evidence="1">Uncharacterized protein</fullName>
    </submittedName>
</protein>
<evidence type="ECO:0000313" key="2">
    <source>
        <dbReference type="Proteomes" id="UP000078542"/>
    </source>
</evidence>
<evidence type="ECO:0000313" key="1">
    <source>
        <dbReference type="EMBL" id="KYN06744.1"/>
    </source>
</evidence>
<dbReference type="AlphaFoldDB" id="A0A195D306"/>
<keyword evidence="2" id="KW-1185">Reference proteome</keyword>
<proteinExistence type="predicted"/>
<dbReference type="Proteomes" id="UP000078542">
    <property type="component" value="Unassembled WGS sequence"/>
</dbReference>
<dbReference type="EMBL" id="KQ976973">
    <property type="protein sequence ID" value="KYN06744.1"/>
    <property type="molecule type" value="Genomic_DNA"/>
</dbReference>
<accession>A0A195D306</accession>
<name>A0A195D306_9HYME</name>